<dbReference type="Proteomes" id="UP000184432">
    <property type="component" value="Unassembled WGS sequence"/>
</dbReference>
<protein>
    <recommendedName>
        <fullName evidence="2">CAAX prenyl protease 2/Lysostaphin resistance protein A-like domain-containing protein</fullName>
    </recommendedName>
</protein>
<organism evidence="3 4">
    <name type="scientific">Aquimarina spongiae</name>
    <dbReference type="NCBI Taxonomy" id="570521"/>
    <lineage>
        <taxon>Bacteria</taxon>
        <taxon>Pseudomonadati</taxon>
        <taxon>Bacteroidota</taxon>
        <taxon>Flavobacteriia</taxon>
        <taxon>Flavobacteriales</taxon>
        <taxon>Flavobacteriaceae</taxon>
        <taxon>Aquimarina</taxon>
    </lineage>
</organism>
<dbReference type="Pfam" id="PF02517">
    <property type="entry name" value="Rce1-like"/>
    <property type="match status" value="1"/>
</dbReference>
<feature type="domain" description="CAAX prenyl protease 2/Lysostaphin resistance protein A-like" evidence="2">
    <location>
        <begin position="63"/>
        <end position="153"/>
    </location>
</feature>
<feature type="transmembrane region" description="Helical" evidence="1">
    <location>
        <begin position="21"/>
        <end position="44"/>
    </location>
</feature>
<dbReference type="InterPro" id="IPR003675">
    <property type="entry name" value="Rce1/LyrA-like_dom"/>
</dbReference>
<proteinExistence type="predicted"/>
<evidence type="ECO:0000256" key="1">
    <source>
        <dbReference type="SAM" id="Phobius"/>
    </source>
</evidence>
<evidence type="ECO:0000259" key="2">
    <source>
        <dbReference type="Pfam" id="PF02517"/>
    </source>
</evidence>
<gene>
    <name evidence="3" type="ORF">SAMN04488508_104295</name>
</gene>
<feature type="transmembrane region" description="Helical" evidence="1">
    <location>
        <begin position="64"/>
        <end position="83"/>
    </location>
</feature>
<dbReference type="RefSeq" id="WP_073316108.1">
    <property type="nucleotide sequence ID" value="NZ_FQYP01000004.1"/>
</dbReference>
<dbReference type="STRING" id="570521.SAMN04488508_104295"/>
<keyword evidence="4" id="KW-1185">Reference proteome</keyword>
<evidence type="ECO:0000313" key="4">
    <source>
        <dbReference type="Proteomes" id="UP000184432"/>
    </source>
</evidence>
<keyword evidence="1" id="KW-1133">Transmembrane helix</keyword>
<dbReference type="AlphaFoldDB" id="A0A1M6FHT5"/>
<dbReference type="GO" id="GO:0004175">
    <property type="term" value="F:endopeptidase activity"/>
    <property type="evidence" value="ECO:0007669"/>
    <property type="project" value="UniProtKB-ARBA"/>
</dbReference>
<keyword evidence="1" id="KW-0812">Transmembrane</keyword>
<sequence>MLKKINEQVKKFEFFLVGRDNITFIIFSFLILLVIITPIGMLKYIFDITATNSVMKDKNIFESFIIGVILVPLLETLIFQIGVIKISLYFNKNKTLAILSSALAFGLTHIFNAYYFVYAFGIGLYFAYLYFLSLKKGIKPFWSLSVVHALFNLTVFCFKFVF</sequence>
<evidence type="ECO:0000313" key="3">
    <source>
        <dbReference type="EMBL" id="SHI97284.1"/>
    </source>
</evidence>
<reference evidence="4" key="1">
    <citation type="submission" date="2016-11" db="EMBL/GenBank/DDBJ databases">
        <authorList>
            <person name="Varghese N."/>
            <person name="Submissions S."/>
        </authorList>
    </citation>
    <scope>NUCLEOTIDE SEQUENCE [LARGE SCALE GENOMIC DNA]</scope>
    <source>
        <strain evidence="4">DSM 22623</strain>
    </source>
</reference>
<dbReference type="GO" id="GO:0080120">
    <property type="term" value="P:CAAX-box protein maturation"/>
    <property type="evidence" value="ECO:0007669"/>
    <property type="project" value="UniProtKB-ARBA"/>
</dbReference>
<keyword evidence="1" id="KW-0472">Membrane</keyword>
<dbReference type="EMBL" id="FQYP01000004">
    <property type="protein sequence ID" value="SHI97284.1"/>
    <property type="molecule type" value="Genomic_DNA"/>
</dbReference>
<accession>A0A1M6FHT5</accession>
<name>A0A1M6FHT5_9FLAO</name>
<feature type="transmembrane region" description="Helical" evidence="1">
    <location>
        <begin position="117"/>
        <end position="134"/>
    </location>
</feature>